<reference evidence="2 3" key="1">
    <citation type="submission" date="2021-02" db="EMBL/GenBank/DDBJ databases">
        <title>De Novo genome assembly of isolated myxobacteria.</title>
        <authorList>
            <person name="Stevens D.C."/>
        </authorList>
    </citation>
    <scope>NUCLEOTIDE SEQUENCE [LARGE SCALE GENOMIC DNA]</scope>
    <source>
        <strain evidence="3">SCPEA02</strain>
    </source>
</reference>
<evidence type="ECO:0000256" key="1">
    <source>
        <dbReference type="SAM" id="SignalP"/>
    </source>
</evidence>
<keyword evidence="1" id="KW-0732">Signal</keyword>
<evidence type="ECO:0000313" key="2">
    <source>
        <dbReference type="EMBL" id="QSQ24359.1"/>
    </source>
</evidence>
<name>A0ABX7NZT8_9BACT</name>
<feature type="signal peptide" evidence="1">
    <location>
        <begin position="1"/>
        <end position="32"/>
    </location>
</feature>
<dbReference type="EMBL" id="CP071090">
    <property type="protein sequence ID" value="QSQ24359.1"/>
    <property type="molecule type" value="Genomic_DNA"/>
</dbReference>
<dbReference type="Proteomes" id="UP000662747">
    <property type="component" value="Chromosome"/>
</dbReference>
<protein>
    <recommendedName>
        <fullName evidence="4">Secreted protein</fullName>
    </recommendedName>
</protein>
<organism evidence="2 3">
    <name type="scientific">Pyxidicoccus parkwayensis</name>
    <dbReference type="NCBI Taxonomy" id="2813578"/>
    <lineage>
        <taxon>Bacteria</taxon>
        <taxon>Pseudomonadati</taxon>
        <taxon>Myxococcota</taxon>
        <taxon>Myxococcia</taxon>
        <taxon>Myxococcales</taxon>
        <taxon>Cystobacterineae</taxon>
        <taxon>Myxococcaceae</taxon>
        <taxon>Pyxidicoccus</taxon>
    </lineage>
</organism>
<feature type="chain" id="PRO_5047309901" description="Secreted protein" evidence="1">
    <location>
        <begin position="33"/>
        <end position="78"/>
    </location>
</feature>
<sequence length="78" mass="8732">MQLVFHAAFRRAFRIFAACFALLFAVCHSAHAATPSMARRVAKMSASRTCAHDAREPDSRFELQQNGPRVLARLEVSQ</sequence>
<proteinExistence type="predicted"/>
<evidence type="ECO:0008006" key="4">
    <source>
        <dbReference type="Google" id="ProtNLM"/>
    </source>
</evidence>
<accession>A0ABX7NZT8</accession>
<evidence type="ECO:0000313" key="3">
    <source>
        <dbReference type="Proteomes" id="UP000662747"/>
    </source>
</evidence>
<keyword evidence="3" id="KW-1185">Reference proteome</keyword>
<gene>
    <name evidence="2" type="ORF">JY651_05180</name>
</gene>
<dbReference type="RefSeq" id="WP_206725925.1">
    <property type="nucleotide sequence ID" value="NZ_CP071090.1"/>
</dbReference>